<feature type="non-terminal residue" evidence="2">
    <location>
        <position position="1"/>
    </location>
</feature>
<gene>
    <name evidence="2" type="ORF">U0070_020750</name>
</gene>
<evidence type="ECO:0000313" key="2">
    <source>
        <dbReference type="EMBL" id="KAK7812470.1"/>
    </source>
</evidence>
<name>A0AAW0IE26_MYOGA</name>
<dbReference type="AlphaFoldDB" id="A0AAW0IE26"/>
<sequence length="60" mass="6499">ARKGVNGAPPTGTQGPGMRERTPSPSRITSEGGEQMRGSTHHPLQSERLRSLSCLFLRVQ</sequence>
<proteinExistence type="predicted"/>
<dbReference type="EMBL" id="JBBHLL010000151">
    <property type="protein sequence ID" value="KAK7812470.1"/>
    <property type="molecule type" value="Genomic_DNA"/>
</dbReference>
<keyword evidence="3" id="KW-1185">Reference proteome</keyword>
<reference evidence="2 3" key="1">
    <citation type="journal article" date="2023" name="bioRxiv">
        <title>Conserved and derived expression patterns and positive selection on dental genes reveal complex evolutionary context of ever-growing rodent molars.</title>
        <authorList>
            <person name="Calamari Z.T."/>
            <person name="Song A."/>
            <person name="Cohen E."/>
            <person name="Akter M."/>
            <person name="Roy R.D."/>
            <person name="Hallikas O."/>
            <person name="Christensen M.M."/>
            <person name="Li P."/>
            <person name="Marangoni P."/>
            <person name="Jernvall J."/>
            <person name="Klein O.D."/>
        </authorList>
    </citation>
    <scope>NUCLEOTIDE SEQUENCE [LARGE SCALE GENOMIC DNA]</scope>
    <source>
        <strain evidence="2">V071</strain>
    </source>
</reference>
<dbReference type="Proteomes" id="UP001488838">
    <property type="component" value="Unassembled WGS sequence"/>
</dbReference>
<comment type="caution">
    <text evidence="2">The sequence shown here is derived from an EMBL/GenBank/DDBJ whole genome shotgun (WGS) entry which is preliminary data.</text>
</comment>
<evidence type="ECO:0000256" key="1">
    <source>
        <dbReference type="SAM" id="MobiDB-lite"/>
    </source>
</evidence>
<accession>A0AAW0IE26</accession>
<feature type="region of interest" description="Disordered" evidence="1">
    <location>
        <begin position="1"/>
        <end position="46"/>
    </location>
</feature>
<organism evidence="2 3">
    <name type="scientific">Myodes glareolus</name>
    <name type="common">Bank vole</name>
    <name type="synonym">Clethrionomys glareolus</name>
    <dbReference type="NCBI Taxonomy" id="447135"/>
    <lineage>
        <taxon>Eukaryota</taxon>
        <taxon>Metazoa</taxon>
        <taxon>Chordata</taxon>
        <taxon>Craniata</taxon>
        <taxon>Vertebrata</taxon>
        <taxon>Euteleostomi</taxon>
        <taxon>Mammalia</taxon>
        <taxon>Eutheria</taxon>
        <taxon>Euarchontoglires</taxon>
        <taxon>Glires</taxon>
        <taxon>Rodentia</taxon>
        <taxon>Myomorpha</taxon>
        <taxon>Muroidea</taxon>
        <taxon>Cricetidae</taxon>
        <taxon>Arvicolinae</taxon>
        <taxon>Myodes</taxon>
    </lineage>
</organism>
<feature type="non-terminal residue" evidence="2">
    <location>
        <position position="60"/>
    </location>
</feature>
<protein>
    <submittedName>
        <fullName evidence="2">Uncharacterized protein</fullName>
    </submittedName>
</protein>
<evidence type="ECO:0000313" key="3">
    <source>
        <dbReference type="Proteomes" id="UP001488838"/>
    </source>
</evidence>